<dbReference type="Pfam" id="PF00805">
    <property type="entry name" value="Pentapeptide"/>
    <property type="match status" value="2"/>
</dbReference>
<dbReference type="Gene3D" id="2.160.20.80">
    <property type="entry name" value="E3 ubiquitin-protein ligase SopA"/>
    <property type="match status" value="1"/>
</dbReference>
<dbReference type="SUPFAM" id="SSF141571">
    <property type="entry name" value="Pentapeptide repeat-like"/>
    <property type="match status" value="1"/>
</dbReference>
<evidence type="ECO:0000313" key="2">
    <source>
        <dbReference type="Proteomes" id="UP000067711"/>
    </source>
</evidence>
<organism evidence="1 2">
    <name type="scientific">Burkholderia mayonis</name>
    <dbReference type="NCBI Taxonomy" id="1385591"/>
    <lineage>
        <taxon>Bacteria</taxon>
        <taxon>Pseudomonadati</taxon>
        <taxon>Pseudomonadota</taxon>
        <taxon>Betaproteobacteria</taxon>
        <taxon>Burkholderiales</taxon>
        <taxon>Burkholderiaceae</taxon>
        <taxon>Burkholderia</taxon>
        <taxon>pseudomallei group</taxon>
    </lineage>
</organism>
<dbReference type="EMBL" id="CP013389">
    <property type="protein sequence ID" value="AOJ10362.1"/>
    <property type="molecule type" value="Genomic_DNA"/>
</dbReference>
<evidence type="ECO:0000313" key="1">
    <source>
        <dbReference type="EMBL" id="AOJ10362.1"/>
    </source>
</evidence>
<proteinExistence type="predicted"/>
<dbReference type="AlphaFoldDB" id="A0A1B4G371"/>
<protein>
    <recommendedName>
        <fullName evidence="3">Pentapeptide repeat-containing protein</fullName>
    </recommendedName>
</protein>
<name>A0A1B4G371_9BURK</name>
<gene>
    <name evidence="1" type="ORF">WS71_24445</name>
</gene>
<dbReference type="Proteomes" id="UP000067711">
    <property type="component" value="Chromosome 1"/>
</dbReference>
<sequence length="218" mass="22856">MNIKILNQWTLKVIFECEADSMRAAIELAYTQNIDLSGANLSGANLSDAYLSGANLSDANLSGANLSDANLSGANLSGANLSDAYLSGANLSGANLSGANLSDAYLSDANLSDVPKIPNIHQAVHGAASQPGALNMGDWHSSCGTSHCRAGWVVTLAGEGGKALERAMGTATAATLIYLASDPERWKIERLPNFYCGNDEALDDMKRMAEEEFKAQIA</sequence>
<evidence type="ECO:0008006" key="3">
    <source>
        <dbReference type="Google" id="ProtNLM"/>
    </source>
</evidence>
<dbReference type="InterPro" id="IPR051082">
    <property type="entry name" value="Pentapeptide-BTB/POZ_domain"/>
</dbReference>
<reference evidence="1 2" key="1">
    <citation type="submission" date="2015-12" db="EMBL/GenBank/DDBJ databases">
        <title>Diversity of Burkholderia near neighbor genomes.</title>
        <authorList>
            <person name="Sahl J."/>
            <person name="Wagner D."/>
            <person name="Keim P."/>
        </authorList>
    </citation>
    <scope>NUCLEOTIDE SEQUENCE [LARGE SCALE GENOMIC DNA]</scope>
    <source>
        <strain evidence="1 2">BDU8</strain>
    </source>
</reference>
<accession>A0A1B4G371</accession>
<dbReference type="RefSeq" id="WP_066489708.1">
    <property type="nucleotide sequence ID" value="NZ_CP013389.1"/>
</dbReference>
<dbReference type="PANTHER" id="PTHR14136">
    <property type="entry name" value="BTB_POZ DOMAIN-CONTAINING PROTEIN KCTD9"/>
    <property type="match status" value="1"/>
</dbReference>
<dbReference type="PANTHER" id="PTHR14136:SF17">
    <property type="entry name" value="BTB_POZ DOMAIN-CONTAINING PROTEIN KCTD9"/>
    <property type="match status" value="1"/>
</dbReference>
<dbReference type="InterPro" id="IPR001646">
    <property type="entry name" value="5peptide_repeat"/>
</dbReference>